<evidence type="ECO:0008006" key="3">
    <source>
        <dbReference type="Google" id="ProtNLM"/>
    </source>
</evidence>
<dbReference type="AlphaFoldDB" id="A0A250KP98"/>
<organism evidence="1 2">
    <name type="scientific">Prevotella melaninogenica</name>
    <dbReference type="NCBI Taxonomy" id="28132"/>
    <lineage>
        <taxon>Bacteria</taxon>
        <taxon>Pseudomonadati</taxon>
        <taxon>Bacteroidota</taxon>
        <taxon>Bacteroidia</taxon>
        <taxon>Bacteroidales</taxon>
        <taxon>Prevotellaceae</taxon>
        <taxon>Prevotella</taxon>
    </lineage>
</organism>
<dbReference type="PANTHER" id="PTHR30619:SF1">
    <property type="entry name" value="RECOMBINATION PROTEIN 2"/>
    <property type="match status" value="1"/>
</dbReference>
<dbReference type="EMBL" id="AP018050">
    <property type="protein sequence ID" value="BBA29723.1"/>
    <property type="molecule type" value="Genomic_DNA"/>
</dbReference>
<name>A0A250KP98_9BACT</name>
<dbReference type="SUPFAM" id="SSF56281">
    <property type="entry name" value="Metallo-hydrolase/oxidoreductase"/>
    <property type="match status" value="1"/>
</dbReference>
<dbReference type="RefSeq" id="WP_120174869.1">
    <property type="nucleotide sequence ID" value="NZ_AP018050.1"/>
</dbReference>
<gene>
    <name evidence="1" type="ORF">PMEL_200244</name>
</gene>
<proteinExistence type="predicted"/>
<dbReference type="OrthoDB" id="418728at2"/>
<dbReference type="PANTHER" id="PTHR30619">
    <property type="entry name" value="DNA INTERNALIZATION/COMPETENCE PROTEIN COMEC/REC2"/>
    <property type="match status" value="1"/>
</dbReference>
<dbReference type="Gene3D" id="3.60.15.10">
    <property type="entry name" value="Ribonuclease Z/Hydroxyacylglutathione hydrolase-like"/>
    <property type="match status" value="1"/>
</dbReference>
<protein>
    <recommendedName>
        <fullName evidence="3">MBL fold metallo-hydrolase</fullName>
    </recommendedName>
</protein>
<accession>A0A250KP98</accession>
<evidence type="ECO:0000313" key="1">
    <source>
        <dbReference type="EMBL" id="BBA29723.1"/>
    </source>
</evidence>
<reference evidence="1 2" key="1">
    <citation type="submission" date="2017-05" db="EMBL/GenBank/DDBJ databases">
        <title>whole genome sequence of Prevotella melaninogenica GAI 07411.</title>
        <authorList>
            <person name="Kondo Y."/>
            <person name="Hoshino T."/>
        </authorList>
    </citation>
    <scope>NUCLEOTIDE SEQUENCE [LARGE SCALE GENOMIC DNA]</scope>
    <source>
        <strain evidence="1 2">GAI 07411</strain>
    </source>
</reference>
<evidence type="ECO:0000313" key="2">
    <source>
        <dbReference type="Proteomes" id="UP000267517"/>
    </source>
</evidence>
<dbReference type="InterPro" id="IPR052159">
    <property type="entry name" value="Competence_DNA_uptake"/>
</dbReference>
<sequence>MKAIIKTFESGAGDCIFLVIKDEMDGSFFHIMMDCNVLTNEIKTYIRDELDKHIDVLIVTHIDRDHANGITKLMRNSDFADMQIGMILFNGFQPQTEQPQTLPPQTIAKLQAAAELLPPTIDEAFQKTNGMDAACLITELNKHPQWKFVWRQTPILAGETIPLGNKEKWGRLRVLSPAQDVMDDLLHDVKLEYAKRLGSAPPNEAFVDQDKYYELMLRLAELRKSPSLARKTSAGAITKETLNKSAKTEAEEKGVTNSNKASLAFCWEGGDEKKRILLMGDAVSSQVVKELNYIDDDGIWFEAVKVSHHGSKHNTSIELNAKVDSAHYFFTGGKDNEGPDIETVAKIAMKPLAEGIEQRVIHYNHEKGINLWKELKKEKAIQLLNNHHTQLSTDNTYEFEY</sequence>
<dbReference type="Proteomes" id="UP000267517">
    <property type="component" value="Chromosome II"/>
</dbReference>
<dbReference type="InterPro" id="IPR036866">
    <property type="entry name" value="RibonucZ/Hydroxyglut_hydro"/>
</dbReference>